<feature type="repeat" description="TPR" evidence="4">
    <location>
        <begin position="59"/>
        <end position="92"/>
    </location>
</feature>
<feature type="repeat" description="TPR" evidence="4">
    <location>
        <begin position="107"/>
        <end position="140"/>
    </location>
</feature>
<evidence type="ECO:0000256" key="6">
    <source>
        <dbReference type="SAM" id="SignalP"/>
    </source>
</evidence>
<keyword evidence="4" id="KW-0802">TPR repeat</keyword>
<feature type="repeat" description="TPR" evidence="4">
    <location>
        <begin position="171"/>
        <end position="204"/>
    </location>
</feature>
<evidence type="ECO:0000256" key="4">
    <source>
        <dbReference type="PROSITE-ProRule" id="PRU00339"/>
    </source>
</evidence>
<comment type="similarity">
    <text evidence="5">Belongs to the bacterial secretin family.</text>
</comment>
<reference evidence="8 9" key="1">
    <citation type="submission" date="2021-06" db="EMBL/GenBank/DDBJ databases">
        <title>Complete genome of Haloferula helveola possessing various polysaccharide degrading enzymes.</title>
        <authorList>
            <person name="Takami H."/>
            <person name="Huang C."/>
            <person name="Hamasaki K."/>
        </authorList>
    </citation>
    <scope>NUCLEOTIDE SEQUENCE [LARGE SCALE GENOMIC DNA]</scope>
    <source>
        <strain evidence="8 9">CN-1</strain>
    </source>
</reference>
<dbReference type="InterPro" id="IPR019734">
    <property type="entry name" value="TPR_rpt"/>
</dbReference>
<organism evidence="8 9">
    <name type="scientific">Haloferula helveola</name>
    <dbReference type="NCBI Taxonomy" id="490095"/>
    <lineage>
        <taxon>Bacteria</taxon>
        <taxon>Pseudomonadati</taxon>
        <taxon>Verrucomicrobiota</taxon>
        <taxon>Verrucomicrobiia</taxon>
        <taxon>Verrucomicrobiales</taxon>
        <taxon>Verrucomicrobiaceae</taxon>
        <taxon>Haloferula</taxon>
    </lineage>
</organism>
<dbReference type="Proteomes" id="UP001374893">
    <property type="component" value="Chromosome"/>
</dbReference>
<dbReference type="InterPro" id="IPR004846">
    <property type="entry name" value="T2SS/T3SS_dom"/>
</dbReference>
<keyword evidence="3" id="KW-0472">Membrane</keyword>
<feature type="signal peptide" evidence="6">
    <location>
        <begin position="1"/>
        <end position="32"/>
    </location>
</feature>
<evidence type="ECO:0000313" key="9">
    <source>
        <dbReference type="Proteomes" id="UP001374893"/>
    </source>
</evidence>
<dbReference type="PANTHER" id="PTHR30332:SF24">
    <property type="entry name" value="SECRETIN GSPD-RELATED"/>
    <property type="match status" value="1"/>
</dbReference>
<name>A0ABM7RAI3_9BACT</name>
<sequence>MQKTPTHSNRTTVAALMAAAAVMPVTMTVAHAGEGYSGGGYSGLAEKEMLRRQQAVAESDRLRDEARMAYANKDYKEAYDKYTQALQLLPDAPLLQDRRDFLKASLGDAAVALSEEYRRFGKYDEARTMLEAVIEADPTNFNAKRELEWLDDPIRTNPALTEEHSKNIDKVRQGLYMAQGYYDLADYDKAHEEYEKVLRVDKYNSAARRGMEKVAAAKTSYYRAAYDQTRAELLSQVDAAWEMAVPPDAPTVDYREGTIPTQGAGATYILQKLRNIVIPIIDFEDTSVEEAIDYLRVRSIELDTFELDPDKKGINFFIRKPRAAGGADDGLEVGGGAPEPATQRISELRLRNVPLAEALDYICEATRLRWSVDDFAVTIKPATEVGEDLFTRTFNVPPDFLNRISNGGGDEGGGVIDDPFAPAGGGGGGTSLKPRMNIVEALKANGVKFPPDASAQFFASNSTLLVRNTPTNLDLVEQIVASTVTDAPKQVKISTKFVEISQENSDELGFDWIVTPFGLSANSVFASGGTVGNGQARTNADFLSPVAGVNIPGIPATPGQNVYNIATAGNRSGDGAIARNSIDAILNNPTRTAQNASAAPGILALTGLFSDGQVQMIMRGLSQKKGTDLMTAPSVTARSGEKATIEIIREFIYPTEYEPPELPNSVGGGVNNGGGIGLGGGGGSFPVTPATPTAFETRNTGVTLEIAPNIGANDFVIDLNFAPEIVEFEGFVNYGSPIQSPSTDLLGNPTTVTITENRIEMPVFSKRSVNTALTIFDGYTVAVGGLMREDVQNVEDKVPILGDIPIIGRLFQSTAENRIKSNLIIFVTANIIDATGRPINRAAAAPPPGGGVDPVGGGVGVLPPLD</sequence>
<evidence type="ECO:0000256" key="5">
    <source>
        <dbReference type="RuleBase" id="RU004003"/>
    </source>
</evidence>
<dbReference type="SUPFAM" id="SSF48452">
    <property type="entry name" value="TPR-like"/>
    <property type="match status" value="1"/>
</dbReference>
<dbReference type="InterPro" id="IPR050810">
    <property type="entry name" value="Bact_Secretion_Sys_Channel"/>
</dbReference>
<proteinExistence type="inferred from homology"/>
<evidence type="ECO:0000313" key="8">
    <source>
        <dbReference type="EMBL" id="BCX46528.1"/>
    </source>
</evidence>
<evidence type="ECO:0000256" key="3">
    <source>
        <dbReference type="ARBA" id="ARBA00023136"/>
    </source>
</evidence>
<evidence type="ECO:0000256" key="1">
    <source>
        <dbReference type="ARBA" id="ARBA00004370"/>
    </source>
</evidence>
<gene>
    <name evidence="8" type="ORF">HAHE_04360</name>
</gene>
<dbReference type="EMBL" id="AP024702">
    <property type="protein sequence ID" value="BCX46528.1"/>
    <property type="molecule type" value="Genomic_DNA"/>
</dbReference>
<keyword evidence="9" id="KW-1185">Reference proteome</keyword>
<dbReference type="RefSeq" id="WP_338688198.1">
    <property type="nucleotide sequence ID" value="NZ_AP024702.1"/>
</dbReference>
<dbReference type="PANTHER" id="PTHR30332">
    <property type="entry name" value="PROBABLE GENERAL SECRETION PATHWAY PROTEIN D"/>
    <property type="match status" value="1"/>
</dbReference>
<keyword evidence="2 6" id="KW-0732">Signal</keyword>
<evidence type="ECO:0000256" key="2">
    <source>
        <dbReference type="ARBA" id="ARBA00022729"/>
    </source>
</evidence>
<dbReference type="PROSITE" id="PS50005">
    <property type="entry name" value="TPR"/>
    <property type="match status" value="3"/>
</dbReference>
<dbReference type="InterPro" id="IPR011990">
    <property type="entry name" value="TPR-like_helical_dom_sf"/>
</dbReference>
<protein>
    <submittedName>
        <fullName evidence="8">Generalpathway protein,type II secretion system</fullName>
    </submittedName>
</protein>
<dbReference type="NCBIfam" id="NF042912">
    <property type="entry name" value="Amuc_1098_fam"/>
    <property type="match status" value="1"/>
</dbReference>
<dbReference type="SMART" id="SM00028">
    <property type="entry name" value="TPR"/>
    <property type="match status" value="3"/>
</dbReference>
<feature type="domain" description="Type II/III secretion system secretin-like" evidence="7">
    <location>
        <begin position="621"/>
        <end position="833"/>
    </location>
</feature>
<comment type="subcellular location">
    <subcellularLocation>
        <location evidence="1">Membrane</location>
    </subcellularLocation>
</comment>
<feature type="chain" id="PRO_5046693991" evidence="6">
    <location>
        <begin position="33"/>
        <end position="866"/>
    </location>
</feature>
<dbReference type="Pfam" id="PF00263">
    <property type="entry name" value="Secretin"/>
    <property type="match status" value="1"/>
</dbReference>
<evidence type="ECO:0000259" key="7">
    <source>
        <dbReference type="Pfam" id="PF00263"/>
    </source>
</evidence>
<dbReference type="Gene3D" id="1.25.40.10">
    <property type="entry name" value="Tetratricopeptide repeat domain"/>
    <property type="match status" value="1"/>
</dbReference>
<dbReference type="InterPro" id="IPR049997">
    <property type="entry name" value="Amuc_1098-like"/>
</dbReference>
<accession>A0ABM7RAI3</accession>